<gene>
    <name evidence="2" type="ORF">HNR73_006980</name>
</gene>
<dbReference type="EMBL" id="JACHGT010000020">
    <property type="protein sequence ID" value="MBB6039089.1"/>
    <property type="molecule type" value="Genomic_DNA"/>
</dbReference>
<sequence length="202" mass="22975">MIREKVLFIGDTSHWSRLAADFVGTNFEEVDAIFWNYGEPKPRIHEDWEGDRIFCFKADLILHPALLARARKSAINFHPSTPDFRGVGGYYYVLMEGAREFGATCHHMVRKIDAGSIIRVDRFRIMPGETPAELGSRTAAHCLVLFYDIVSLIREGAELPVADEKWGEKLYTRAMLHELQWENEVAAAHRSRLALMADAGAR</sequence>
<proteinExistence type="predicted"/>
<protein>
    <submittedName>
        <fullName evidence="2">Methionyl-tRNA formyltransferase</fullName>
    </submittedName>
</protein>
<comment type="caution">
    <text evidence="2">The sequence shown here is derived from an EMBL/GenBank/DDBJ whole genome shotgun (WGS) entry which is preliminary data.</text>
</comment>
<dbReference type="Proteomes" id="UP000548476">
    <property type="component" value="Unassembled WGS sequence"/>
</dbReference>
<dbReference type="AlphaFoldDB" id="A0A841G2Z8"/>
<keyword evidence="3" id="KW-1185">Reference proteome</keyword>
<dbReference type="Pfam" id="PF00551">
    <property type="entry name" value="Formyl_trans_N"/>
    <property type="match status" value="1"/>
</dbReference>
<accession>A0A841G2Z8</accession>
<keyword evidence="2" id="KW-0808">Transferase</keyword>
<organism evidence="2 3">
    <name type="scientific">Phytomonospora endophytica</name>
    <dbReference type="NCBI Taxonomy" id="714109"/>
    <lineage>
        <taxon>Bacteria</taxon>
        <taxon>Bacillati</taxon>
        <taxon>Actinomycetota</taxon>
        <taxon>Actinomycetes</taxon>
        <taxon>Micromonosporales</taxon>
        <taxon>Micromonosporaceae</taxon>
        <taxon>Phytomonospora</taxon>
    </lineage>
</organism>
<dbReference type="Gene3D" id="3.40.50.12230">
    <property type="match status" value="1"/>
</dbReference>
<dbReference type="GO" id="GO:0016740">
    <property type="term" value="F:transferase activity"/>
    <property type="evidence" value="ECO:0007669"/>
    <property type="project" value="UniProtKB-KW"/>
</dbReference>
<feature type="domain" description="Formyl transferase N-terminal" evidence="1">
    <location>
        <begin position="54"/>
        <end position="139"/>
    </location>
</feature>
<dbReference type="InterPro" id="IPR002376">
    <property type="entry name" value="Formyl_transf_N"/>
</dbReference>
<evidence type="ECO:0000313" key="2">
    <source>
        <dbReference type="EMBL" id="MBB6039089.1"/>
    </source>
</evidence>
<reference evidence="2 3" key="1">
    <citation type="submission" date="2020-08" db="EMBL/GenBank/DDBJ databases">
        <title>Genomic Encyclopedia of Type Strains, Phase IV (KMG-IV): sequencing the most valuable type-strain genomes for metagenomic binning, comparative biology and taxonomic classification.</title>
        <authorList>
            <person name="Goeker M."/>
        </authorList>
    </citation>
    <scope>NUCLEOTIDE SEQUENCE [LARGE SCALE GENOMIC DNA]</scope>
    <source>
        <strain evidence="2 3">YIM 65646</strain>
    </source>
</reference>
<evidence type="ECO:0000259" key="1">
    <source>
        <dbReference type="Pfam" id="PF00551"/>
    </source>
</evidence>
<dbReference type="InterPro" id="IPR036477">
    <property type="entry name" value="Formyl_transf_N_sf"/>
</dbReference>
<dbReference type="RefSeq" id="WP_184792181.1">
    <property type="nucleotide sequence ID" value="NZ_BONT01000027.1"/>
</dbReference>
<name>A0A841G2Z8_9ACTN</name>
<evidence type="ECO:0000313" key="3">
    <source>
        <dbReference type="Proteomes" id="UP000548476"/>
    </source>
</evidence>
<dbReference type="SUPFAM" id="SSF53328">
    <property type="entry name" value="Formyltransferase"/>
    <property type="match status" value="1"/>
</dbReference>